<evidence type="ECO:0000313" key="4">
    <source>
        <dbReference type="Proteomes" id="UP000499080"/>
    </source>
</evidence>
<accession>A0A4Y2QPY6</accession>
<proteinExistence type="predicted"/>
<evidence type="ECO:0000256" key="1">
    <source>
        <dbReference type="SAM" id="MobiDB-lite"/>
    </source>
</evidence>
<reference evidence="3 4" key="1">
    <citation type="journal article" date="2019" name="Sci. Rep.">
        <title>Orb-weaving spider Araneus ventricosus genome elucidates the spidroin gene catalogue.</title>
        <authorList>
            <person name="Kono N."/>
            <person name="Nakamura H."/>
            <person name="Ohtoshi R."/>
            <person name="Moran D.A.P."/>
            <person name="Shinohara A."/>
            <person name="Yoshida Y."/>
            <person name="Fujiwara M."/>
            <person name="Mori M."/>
            <person name="Tomita M."/>
            <person name="Arakawa K."/>
        </authorList>
    </citation>
    <scope>NUCLEOTIDE SEQUENCE [LARGE SCALE GENOMIC DNA]</scope>
</reference>
<dbReference type="AlphaFoldDB" id="A0A4Y2QPY6"/>
<gene>
    <name evidence="3" type="ORF">AVEN_124592_1</name>
    <name evidence="2" type="ORF">AVEN_51466_1</name>
</gene>
<evidence type="ECO:0000313" key="3">
    <source>
        <dbReference type="EMBL" id="GBN65422.1"/>
    </source>
</evidence>
<comment type="caution">
    <text evidence="3">The sequence shown here is derived from an EMBL/GenBank/DDBJ whole genome shotgun (WGS) entry which is preliminary data.</text>
</comment>
<evidence type="ECO:0000313" key="2">
    <source>
        <dbReference type="EMBL" id="GBN65398.1"/>
    </source>
</evidence>
<sequence>ISLSHSQNLIELVSTPERTRTEGRNPTDSKPSGWDR</sequence>
<keyword evidence="4" id="KW-1185">Reference proteome</keyword>
<name>A0A4Y2QPY6_ARAVE</name>
<protein>
    <submittedName>
        <fullName evidence="3">Uncharacterized protein</fullName>
    </submittedName>
</protein>
<feature type="compositionally biased region" description="Basic and acidic residues" evidence="1">
    <location>
        <begin position="17"/>
        <end position="36"/>
    </location>
</feature>
<feature type="region of interest" description="Disordered" evidence="1">
    <location>
        <begin position="1"/>
        <end position="36"/>
    </location>
</feature>
<dbReference type="Proteomes" id="UP000499080">
    <property type="component" value="Unassembled WGS sequence"/>
</dbReference>
<organism evidence="3 4">
    <name type="scientific">Araneus ventricosus</name>
    <name type="common">Orbweaver spider</name>
    <name type="synonym">Epeira ventricosa</name>
    <dbReference type="NCBI Taxonomy" id="182803"/>
    <lineage>
        <taxon>Eukaryota</taxon>
        <taxon>Metazoa</taxon>
        <taxon>Ecdysozoa</taxon>
        <taxon>Arthropoda</taxon>
        <taxon>Chelicerata</taxon>
        <taxon>Arachnida</taxon>
        <taxon>Araneae</taxon>
        <taxon>Araneomorphae</taxon>
        <taxon>Entelegynae</taxon>
        <taxon>Araneoidea</taxon>
        <taxon>Araneidae</taxon>
        <taxon>Araneus</taxon>
    </lineage>
</organism>
<dbReference type="EMBL" id="BGPR01222468">
    <property type="protein sequence ID" value="GBN65422.1"/>
    <property type="molecule type" value="Genomic_DNA"/>
</dbReference>
<feature type="non-terminal residue" evidence="3">
    <location>
        <position position="1"/>
    </location>
</feature>
<dbReference type="EMBL" id="BGPR01222455">
    <property type="protein sequence ID" value="GBN65398.1"/>
    <property type="molecule type" value="Genomic_DNA"/>
</dbReference>